<sequence length="524" mass="57010">MFNNISIGGLSLIYTISGNLSINGYQIYGNYISQDCISLVANNVFNSSVSIKHQVITANKFECGNMSSFVISLMKYSNATIYHVAISQYSNANILTNILSSSTKQLQLGGLVSLLDNSKIKLFDIQYIRSDTMNAQYIQYNGLIIGISFGNLCKIYITHININYCITLPRASFTNQFGLIGSVDGQLQMHECEYNLNISNGTFNYLGFIGQITALSTEAHIKNIEIQMIMNDSQGSRQSTLVGNQCAQTWSLEKIQVSNSQLYGNNYIGYICGYAQSSGTINEIIIDSSKICIEATGHAYAGSIIGYIINSKNTTIFGIQISGINISASSEQIDPHIGLIIGEQQINSNLTVVDSVTVNSNLQAIALFNTSYNGTMKSSYIGGFVGISYSNLVIQNSQQQNISLNGSAQRNVFSGGVLGFSSSLANIQFSQIHLKWIFINTNCKNIAFSGGIIGQAGNTVSISYVQIENYEISCFSSNSTCKLTLNFVKPLIELNDSQSLGINIIDGITLSNCIFTDLENQSGC</sequence>
<evidence type="ECO:0000313" key="5">
    <source>
        <dbReference type="Proteomes" id="UP001642409"/>
    </source>
</evidence>
<reference evidence="3 5" key="2">
    <citation type="submission" date="2024-07" db="EMBL/GenBank/DDBJ databases">
        <authorList>
            <person name="Akdeniz Z."/>
        </authorList>
    </citation>
    <scope>NUCLEOTIDE SEQUENCE [LARGE SCALE GENOMIC DNA]</scope>
</reference>
<accession>A0AA86TIL6</accession>
<comment type="caution">
    <text evidence="1">The sequence shown here is derived from an EMBL/GenBank/DDBJ whole genome shotgun (WGS) entry which is preliminary data.</text>
</comment>
<protein>
    <submittedName>
        <fullName evidence="3">Hypothetical_protein</fullName>
    </submittedName>
</protein>
<gene>
    <name evidence="2" type="ORF">HINF_LOCUS28160</name>
    <name evidence="3" type="ORF">HINF_LOCUS56437</name>
    <name evidence="1" type="ORF">HINF_LOCUS6285</name>
    <name evidence="4" type="ORF">HINF_LOCUS71386</name>
</gene>
<evidence type="ECO:0000313" key="1">
    <source>
        <dbReference type="EMBL" id="CAI9918640.1"/>
    </source>
</evidence>
<evidence type="ECO:0000313" key="3">
    <source>
        <dbReference type="EMBL" id="CAL6074115.1"/>
    </source>
</evidence>
<dbReference type="EMBL" id="CATOUU010000162">
    <property type="protein sequence ID" value="CAI9918640.1"/>
    <property type="molecule type" value="Genomic_DNA"/>
</dbReference>
<proteinExistence type="predicted"/>
<dbReference type="AlphaFoldDB" id="A0AA86TIL6"/>
<reference evidence="1" key="1">
    <citation type="submission" date="2023-06" db="EMBL/GenBank/DDBJ databases">
        <authorList>
            <person name="Kurt Z."/>
        </authorList>
    </citation>
    <scope>NUCLEOTIDE SEQUENCE</scope>
</reference>
<evidence type="ECO:0000313" key="4">
    <source>
        <dbReference type="EMBL" id="CAL6101845.1"/>
    </source>
</evidence>
<dbReference type="EMBL" id="CATOUU010000678">
    <property type="protein sequence ID" value="CAI9940515.1"/>
    <property type="molecule type" value="Genomic_DNA"/>
</dbReference>
<organism evidence="1">
    <name type="scientific">Hexamita inflata</name>
    <dbReference type="NCBI Taxonomy" id="28002"/>
    <lineage>
        <taxon>Eukaryota</taxon>
        <taxon>Metamonada</taxon>
        <taxon>Diplomonadida</taxon>
        <taxon>Hexamitidae</taxon>
        <taxon>Hexamitinae</taxon>
        <taxon>Hexamita</taxon>
    </lineage>
</organism>
<evidence type="ECO:0000313" key="2">
    <source>
        <dbReference type="EMBL" id="CAI9940515.1"/>
    </source>
</evidence>
<dbReference type="Proteomes" id="UP001642409">
    <property type="component" value="Unassembled WGS sequence"/>
</dbReference>
<keyword evidence="5" id="KW-1185">Reference proteome</keyword>
<name>A0AA86TIL6_9EUKA</name>
<dbReference type="EMBL" id="CAXDID020000305">
    <property type="protein sequence ID" value="CAL6074115.1"/>
    <property type="molecule type" value="Genomic_DNA"/>
</dbReference>
<dbReference type="Gene3D" id="2.160.20.110">
    <property type="match status" value="1"/>
</dbReference>
<dbReference type="EMBL" id="CAXDID020000548">
    <property type="protein sequence ID" value="CAL6101845.1"/>
    <property type="molecule type" value="Genomic_DNA"/>
</dbReference>